<sequence length="39" mass="4239">MPGRFKMTLPAAALSVNRFKGFHLTVQSICLTGPPVNTH</sequence>
<dbReference type="EMBL" id="ALYF01000003">
    <property type="protein sequence ID" value="EJW20902.1"/>
    <property type="molecule type" value="Genomic_DNA"/>
</dbReference>
<comment type="caution">
    <text evidence="1">The sequence shown here is derived from an EMBL/GenBank/DDBJ whole genome shotgun (WGS) entry which is preliminary data.</text>
</comment>
<evidence type="ECO:0000313" key="2">
    <source>
        <dbReference type="Proteomes" id="UP000004836"/>
    </source>
</evidence>
<dbReference type="STRING" id="1220535.IMCC14465_06980"/>
<accession>J9DV44</accession>
<evidence type="ECO:0000313" key="1">
    <source>
        <dbReference type="EMBL" id="EJW20902.1"/>
    </source>
</evidence>
<gene>
    <name evidence="1" type="ORF">IMCC14465_06980</name>
</gene>
<organism evidence="1 2">
    <name type="scientific">alpha proteobacterium IMCC14465</name>
    <dbReference type="NCBI Taxonomy" id="1220535"/>
    <lineage>
        <taxon>Bacteria</taxon>
        <taxon>Pseudomonadati</taxon>
        <taxon>Pseudomonadota</taxon>
        <taxon>Alphaproteobacteria</taxon>
        <taxon>PS1 clade</taxon>
    </lineage>
</organism>
<dbReference type="Proteomes" id="UP000004836">
    <property type="component" value="Unassembled WGS sequence"/>
</dbReference>
<dbReference type="AlphaFoldDB" id="J9DV44"/>
<keyword evidence="2" id="KW-1185">Reference proteome</keyword>
<proteinExistence type="predicted"/>
<name>J9DV44_9PROT</name>
<reference evidence="1 2" key="1">
    <citation type="journal article" date="2012" name="J. Bacteriol.">
        <title>Genome Sequence of Strain IMCC14465, Isolated from the East Sea, Belonging to the PS1 Clade of Alphaproteobacteria.</title>
        <authorList>
            <person name="Yang S.J."/>
            <person name="Kang I."/>
            <person name="Cho J.C."/>
        </authorList>
    </citation>
    <scope>NUCLEOTIDE SEQUENCE [LARGE SCALE GENOMIC DNA]</scope>
    <source>
        <strain evidence="1 2">IMCC14465</strain>
    </source>
</reference>
<protein>
    <submittedName>
        <fullName evidence="1">Uncharacterized protein</fullName>
    </submittedName>
</protein>